<organism evidence="3 4">
    <name type="scientific">Glaciihabitans tibetensis</name>
    <dbReference type="NCBI Taxonomy" id="1266600"/>
    <lineage>
        <taxon>Bacteria</taxon>
        <taxon>Bacillati</taxon>
        <taxon>Actinomycetota</taxon>
        <taxon>Actinomycetes</taxon>
        <taxon>Micrococcales</taxon>
        <taxon>Microbacteriaceae</taxon>
        <taxon>Glaciihabitans</taxon>
    </lineage>
</organism>
<feature type="domain" description="Nudix hydrolase" evidence="2">
    <location>
        <begin position="7"/>
        <end position="139"/>
    </location>
</feature>
<dbReference type="InterPro" id="IPR051325">
    <property type="entry name" value="Nudix_hydrolase_domain"/>
</dbReference>
<dbReference type="OrthoDB" id="4287477at2"/>
<comment type="caution">
    <text evidence="3">The sequence shown here is derived from an EMBL/GenBank/DDBJ whole genome shotgun (WGS) entry which is preliminary data.</text>
</comment>
<keyword evidence="4" id="KW-1185">Reference proteome</keyword>
<dbReference type="GO" id="GO:0006754">
    <property type="term" value="P:ATP biosynthetic process"/>
    <property type="evidence" value="ECO:0007669"/>
    <property type="project" value="TreeGrafter"/>
</dbReference>
<dbReference type="Proteomes" id="UP000237983">
    <property type="component" value="Unassembled WGS sequence"/>
</dbReference>
<dbReference type="Pfam" id="PF00293">
    <property type="entry name" value="NUDIX"/>
    <property type="match status" value="1"/>
</dbReference>
<name>A0A2T0VC14_9MICO</name>
<dbReference type="PROSITE" id="PS51462">
    <property type="entry name" value="NUDIX"/>
    <property type="match status" value="1"/>
</dbReference>
<dbReference type="RefSeq" id="WP_106213497.1">
    <property type="nucleotide sequence ID" value="NZ_PVTL01000006.1"/>
</dbReference>
<dbReference type="AlphaFoldDB" id="A0A2T0VC14"/>
<keyword evidence="1" id="KW-0378">Hydrolase</keyword>
<dbReference type="Gene3D" id="3.90.79.10">
    <property type="entry name" value="Nucleoside Triphosphate Pyrophosphohydrolase"/>
    <property type="match status" value="1"/>
</dbReference>
<dbReference type="SUPFAM" id="SSF55811">
    <property type="entry name" value="Nudix"/>
    <property type="match status" value="1"/>
</dbReference>
<dbReference type="Pfam" id="PF00300">
    <property type="entry name" value="His_Phos_1"/>
    <property type="match status" value="1"/>
</dbReference>
<dbReference type="SMART" id="SM00855">
    <property type="entry name" value="PGAM"/>
    <property type="match status" value="1"/>
</dbReference>
<dbReference type="InterPro" id="IPR000086">
    <property type="entry name" value="NUDIX_hydrolase_dom"/>
</dbReference>
<dbReference type="InterPro" id="IPR029033">
    <property type="entry name" value="His_PPase_superfam"/>
</dbReference>
<evidence type="ECO:0000256" key="1">
    <source>
        <dbReference type="ARBA" id="ARBA00022801"/>
    </source>
</evidence>
<evidence type="ECO:0000313" key="3">
    <source>
        <dbReference type="EMBL" id="PRY67710.1"/>
    </source>
</evidence>
<accession>A0A2T0VC14</accession>
<gene>
    <name evidence="3" type="ORF">B0I08_106319</name>
</gene>
<dbReference type="PANTHER" id="PTHR21340:SF0">
    <property type="entry name" value="BIS(5'-NUCLEOSYL)-TETRAPHOSPHATASE [ASYMMETRICAL]"/>
    <property type="match status" value="1"/>
</dbReference>
<dbReference type="Gene3D" id="3.40.50.1240">
    <property type="entry name" value="Phosphoglycerate mutase-like"/>
    <property type="match status" value="1"/>
</dbReference>
<dbReference type="CDD" id="cd03673">
    <property type="entry name" value="NUDIX_Ap6A_hydrolase"/>
    <property type="match status" value="1"/>
</dbReference>
<sequence length="316" mass="33999">MTSVATLPVLAAGAVCWRMVDGKARVLLVHRTQHKDVSLPKGKLDPGETLPETAVREIAEETGLAIALGAPLGQVEYELPGGREKKVYYWAAEVTDETVATSRFTPNDEIAALEWVSLSRARRAVSYDHDRQILDTFEQRLNAGTARTFAIIALRHAKTVPGEAWDGPDATRPLMQRGADQAASIAHGLAAYRPQKIFTSTAARCIATIGPIARLSGVKVKQTEGLSQDAHELGEARVHEIVTKRLARRQSVVLCTHGPVLPDLLDEIAHLTQTPITSAVRHAAMLSPGEYSVVHISSENPSAGIVAIETHSPSAG</sequence>
<dbReference type="InterPro" id="IPR015797">
    <property type="entry name" value="NUDIX_hydrolase-like_dom_sf"/>
</dbReference>
<dbReference type="InterPro" id="IPR013078">
    <property type="entry name" value="His_Pase_superF_clade-1"/>
</dbReference>
<reference evidence="3 4" key="1">
    <citation type="submission" date="2018-03" db="EMBL/GenBank/DDBJ databases">
        <title>Genomic Encyclopedia of Type Strains, Phase III (KMG-III): the genomes of soil and plant-associated and newly described type strains.</title>
        <authorList>
            <person name="Whitman W."/>
        </authorList>
    </citation>
    <scope>NUCLEOTIDE SEQUENCE [LARGE SCALE GENOMIC DNA]</scope>
    <source>
        <strain evidence="3 4">CGMCC 1.12484</strain>
    </source>
</reference>
<dbReference type="EMBL" id="PVTL01000006">
    <property type="protein sequence ID" value="PRY67710.1"/>
    <property type="molecule type" value="Genomic_DNA"/>
</dbReference>
<dbReference type="GO" id="GO:0006167">
    <property type="term" value="P:AMP biosynthetic process"/>
    <property type="evidence" value="ECO:0007669"/>
    <property type="project" value="TreeGrafter"/>
</dbReference>
<evidence type="ECO:0000313" key="4">
    <source>
        <dbReference type="Proteomes" id="UP000237983"/>
    </source>
</evidence>
<dbReference type="SUPFAM" id="SSF53254">
    <property type="entry name" value="Phosphoglycerate mutase-like"/>
    <property type="match status" value="1"/>
</dbReference>
<dbReference type="InterPro" id="IPR020084">
    <property type="entry name" value="NUDIX_hydrolase_CS"/>
</dbReference>
<dbReference type="PANTHER" id="PTHR21340">
    <property type="entry name" value="DIADENOSINE 5,5-P1,P4-TETRAPHOSPHATE PYROPHOSPHOHYDROLASE MUTT"/>
    <property type="match status" value="1"/>
</dbReference>
<evidence type="ECO:0000259" key="2">
    <source>
        <dbReference type="PROSITE" id="PS51462"/>
    </source>
</evidence>
<dbReference type="PROSITE" id="PS00893">
    <property type="entry name" value="NUDIX_BOX"/>
    <property type="match status" value="1"/>
</dbReference>
<dbReference type="CDD" id="cd07067">
    <property type="entry name" value="HP_PGM_like"/>
    <property type="match status" value="1"/>
</dbReference>
<dbReference type="GO" id="GO:0004081">
    <property type="term" value="F:bis(5'-nucleosyl)-tetraphosphatase (asymmetrical) activity"/>
    <property type="evidence" value="ECO:0007669"/>
    <property type="project" value="TreeGrafter"/>
</dbReference>
<proteinExistence type="predicted"/>
<protein>
    <submittedName>
        <fullName evidence="3">8-oxo-dGTP diphosphatase</fullName>
    </submittedName>
</protein>